<sequence>MKFALFASTLSAAIAAVAAADSPTCDNGGNCYAAVHGWGGYIQYEPYQGNLMEACRGDDNAINGEQGTGNLFGNKACVAVAVSSGDIGPSTVQGLGSCDNQNLNCLWAQPSLDYNIYAGIVGDCAWQPEGCPITQQNFIDFIYSALSDIGSADWPSSTDTLISNGWQPLLGLTNSTDTISYNNLNLYLHGSKTIA</sequence>
<keyword evidence="3" id="KW-1185">Reference proteome</keyword>
<dbReference type="HOGENOM" id="CLU_100319_0_0_1"/>
<feature type="chain" id="PRO_5003120399" evidence="1">
    <location>
        <begin position="20"/>
        <end position="195"/>
    </location>
</feature>
<dbReference type="Proteomes" id="UP000007431">
    <property type="component" value="Unassembled WGS sequence"/>
</dbReference>
<keyword evidence="1" id="KW-0732">Signal</keyword>
<reference evidence="2 3" key="1">
    <citation type="journal article" date="2010" name="Nat. Biotechnol.">
        <title>Genome sequence of the model mushroom Schizophyllum commune.</title>
        <authorList>
            <person name="Ohm R.A."/>
            <person name="de Jong J.F."/>
            <person name="Lugones L.G."/>
            <person name="Aerts A."/>
            <person name="Kothe E."/>
            <person name="Stajich J.E."/>
            <person name="de Vries R.P."/>
            <person name="Record E."/>
            <person name="Levasseur A."/>
            <person name="Baker S.E."/>
            <person name="Bartholomew K.A."/>
            <person name="Coutinho P.M."/>
            <person name="Erdmann S."/>
            <person name="Fowler T.J."/>
            <person name="Gathman A.C."/>
            <person name="Lombard V."/>
            <person name="Henrissat B."/>
            <person name="Knabe N."/>
            <person name="Kuees U."/>
            <person name="Lilly W.W."/>
            <person name="Lindquist E."/>
            <person name="Lucas S."/>
            <person name="Magnuson J.K."/>
            <person name="Piumi F."/>
            <person name="Raudaskoski M."/>
            <person name="Salamov A."/>
            <person name="Schmutz J."/>
            <person name="Schwarze F.W.M.R."/>
            <person name="vanKuyk P.A."/>
            <person name="Horton J.S."/>
            <person name="Grigoriev I.V."/>
            <person name="Woesten H.A.B."/>
        </authorList>
    </citation>
    <scope>NUCLEOTIDE SEQUENCE [LARGE SCALE GENOMIC DNA]</scope>
    <source>
        <strain evidence="3">H4-8 / FGSC 9210</strain>
    </source>
</reference>
<evidence type="ECO:0000313" key="2">
    <source>
        <dbReference type="EMBL" id="EFJ00324.1"/>
    </source>
</evidence>
<dbReference type="OrthoDB" id="10279787at2759"/>
<feature type="signal peptide" evidence="1">
    <location>
        <begin position="1"/>
        <end position="19"/>
    </location>
</feature>
<organism evidence="3">
    <name type="scientific">Schizophyllum commune (strain H4-8 / FGSC 9210)</name>
    <name type="common">Split gill fungus</name>
    <dbReference type="NCBI Taxonomy" id="578458"/>
    <lineage>
        <taxon>Eukaryota</taxon>
        <taxon>Fungi</taxon>
        <taxon>Dikarya</taxon>
        <taxon>Basidiomycota</taxon>
        <taxon>Agaricomycotina</taxon>
        <taxon>Agaricomycetes</taxon>
        <taxon>Agaricomycetidae</taxon>
        <taxon>Agaricales</taxon>
        <taxon>Schizophyllaceae</taxon>
        <taxon>Schizophyllum</taxon>
    </lineage>
</organism>
<protein>
    <submittedName>
        <fullName evidence="2">Uncharacterized protein</fullName>
    </submittedName>
</protein>
<dbReference type="VEuPathDB" id="FungiDB:SCHCODRAFT_01146142"/>
<dbReference type="AlphaFoldDB" id="D8PX30"/>
<dbReference type="KEGG" id="scm:SCHCO_01146142"/>
<dbReference type="OMA" id="CAEDLKY"/>
<accession>D8PX30</accession>
<evidence type="ECO:0000313" key="3">
    <source>
        <dbReference type="Proteomes" id="UP000007431"/>
    </source>
</evidence>
<gene>
    <name evidence="2" type="ORF">SCHCODRAFT_14396</name>
</gene>
<evidence type="ECO:0000256" key="1">
    <source>
        <dbReference type="SAM" id="SignalP"/>
    </source>
</evidence>
<proteinExistence type="predicted"/>
<dbReference type="EMBL" id="GL377303">
    <property type="protein sequence ID" value="EFJ00324.1"/>
    <property type="molecule type" value="Genomic_DNA"/>
</dbReference>
<dbReference type="eggNOG" id="ENOG502SR8E">
    <property type="taxonomic scope" value="Eukaryota"/>
</dbReference>
<dbReference type="GeneID" id="9595902"/>
<dbReference type="RefSeq" id="XP_003035226.1">
    <property type="nucleotide sequence ID" value="XM_003035180.1"/>
</dbReference>
<dbReference type="InParanoid" id="D8PX30"/>
<name>D8PX30_SCHCM</name>